<evidence type="ECO:0000256" key="1">
    <source>
        <dbReference type="SAM" id="MobiDB-lite"/>
    </source>
</evidence>
<reference evidence="2 3" key="1">
    <citation type="journal article" date="2018" name="Front. Plant Sci.">
        <title>Red Clover (Trifolium pratense) and Zigzag Clover (T. medium) - A Picture of Genomic Similarities and Differences.</title>
        <authorList>
            <person name="Dluhosova J."/>
            <person name="Istvanek J."/>
            <person name="Nedelnik J."/>
            <person name="Repkova J."/>
        </authorList>
    </citation>
    <scope>NUCLEOTIDE SEQUENCE [LARGE SCALE GENOMIC DNA]</scope>
    <source>
        <strain evidence="3">cv. 10/8</strain>
        <tissue evidence="2">Leaf</tissue>
    </source>
</reference>
<proteinExistence type="predicted"/>
<dbReference type="AlphaFoldDB" id="A0A392UKZ7"/>
<accession>A0A392UKZ7</accession>
<organism evidence="2 3">
    <name type="scientific">Trifolium medium</name>
    <dbReference type="NCBI Taxonomy" id="97028"/>
    <lineage>
        <taxon>Eukaryota</taxon>
        <taxon>Viridiplantae</taxon>
        <taxon>Streptophyta</taxon>
        <taxon>Embryophyta</taxon>
        <taxon>Tracheophyta</taxon>
        <taxon>Spermatophyta</taxon>
        <taxon>Magnoliopsida</taxon>
        <taxon>eudicotyledons</taxon>
        <taxon>Gunneridae</taxon>
        <taxon>Pentapetalae</taxon>
        <taxon>rosids</taxon>
        <taxon>fabids</taxon>
        <taxon>Fabales</taxon>
        <taxon>Fabaceae</taxon>
        <taxon>Papilionoideae</taxon>
        <taxon>50 kb inversion clade</taxon>
        <taxon>NPAAA clade</taxon>
        <taxon>Hologalegina</taxon>
        <taxon>IRL clade</taxon>
        <taxon>Trifolieae</taxon>
        <taxon>Trifolium</taxon>
    </lineage>
</organism>
<name>A0A392UKZ7_9FABA</name>
<evidence type="ECO:0000313" key="2">
    <source>
        <dbReference type="EMBL" id="MCI73558.1"/>
    </source>
</evidence>
<evidence type="ECO:0000313" key="3">
    <source>
        <dbReference type="Proteomes" id="UP000265520"/>
    </source>
</evidence>
<sequence length="43" mass="4796">MLTSAQREGMPAQRAKRRSKAAQRANKLRNAPGPAGLCRKRDF</sequence>
<keyword evidence="3" id="KW-1185">Reference proteome</keyword>
<feature type="region of interest" description="Disordered" evidence="1">
    <location>
        <begin position="1"/>
        <end position="43"/>
    </location>
</feature>
<dbReference type="Proteomes" id="UP000265520">
    <property type="component" value="Unassembled WGS sequence"/>
</dbReference>
<comment type="caution">
    <text evidence="2">The sequence shown here is derived from an EMBL/GenBank/DDBJ whole genome shotgun (WGS) entry which is preliminary data.</text>
</comment>
<protein>
    <submittedName>
        <fullName evidence="2">Uncharacterized protein</fullName>
    </submittedName>
</protein>
<dbReference type="EMBL" id="LXQA010841058">
    <property type="protein sequence ID" value="MCI73558.1"/>
    <property type="molecule type" value="Genomic_DNA"/>
</dbReference>